<comment type="caution">
    <text evidence="5">The sequence shown here is derived from an EMBL/GenBank/DDBJ whole genome shotgun (WGS) entry which is preliminary data.</text>
</comment>
<dbReference type="InterPro" id="IPR045851">
    <property type="entry name" value="AMP-bd_C_sf"/>
</dbReference>
<dbReference type="PANTHER" id="PTHR24096">
    <property type="entry name" value="LONG-CHAIN-FATTY-ACID--COA LIGASE"/>
    <property type="match status" value="1"/>
</dbReference>
<dbReference type="InterPro" id="IPR000873">
    <property type="entry name" value="AMP-dep_synth/lig_dom"/>
</dbReference>
<dbReference type="Gene3D" id="3.40.50.12780">
    <property type="entry name" value="N-terminal domain of ligase-like"/>
    <property type="match status" value="1"/>
</dbReference>
<dbReference type="FunFam" id="3.30.300.30:FF:000007">
    <property type="entry name" value="4-coumarate--CoA ligase 2"/>
    <property type="match status" value="1"/>
</dbReference>
<dbReference type="Pfam" id="PF13193">
    <property type="entry name" value="AMP-binding_C"/>
    <property type="match status" value="1"/>
</dbReference>
<accession>A0ABD0LTN6</accession>
<reference evidence="5 6" key="1">
    <citation type="journal article" date="2023" name="Sci. Data">
        <title>Genome assembly of the Korean intertidal mud-creeper Batillaria attramentaria.</title>
        <authorList>
            <person name="Patra A.K."/>
            <person name="Ho P.T."/>
            <person name="Jun S."/>
            <person name="Lee S.J."/>
            <person name="Kim Y."/>
            <person name="Won Y.J."/>
        </authorList>
    </citation>
    <scope>NUCLEOTIDE SEQUENCE [LARGE SCALE GENOMIC DNA]</scope>
    <source>
        <strain evidence="5">Wonlab-2016</strain>
    </source>
</reference>
<dbReference type="InterPro" id="IPR025110">
    <property type="entry name" value="AMP-bd_C"/>
</dbReference>
<dbReference type="GO" id="GO:0016874">
    <property type="term" value="F:ligase activity"/>
    <property type="evidence" value="ECO:0007669"/>
    <property type="project" value="UniProtKB-KW"/>
</dbReference>
<feature type="domain" description="AMP-binding enzyme C-terminal" evidence="4">
    <location>
        <begin position="443"/>
        <end position="518"/>
    </location>
</feature>
<gene>
    <name evidence="5" type="ORF">BaRGS_00005805</name>
</gene>
<keyword evidence="6" id="KW-1185">Reference proteome</keyword>
<proteinExistence type="inferred from homology"/>
<dbReference type="SUPFAM" id="SSF56801">
    <property type="entry name" value="Acetyl-CoA synthetase-like"/>
    <property type="match status" value="1"/>
</dbReference>
<evidence type="ECO:0000313" key="6">
    <source>
        <dbReference type="Proteomes" id="UP001519460"/>
    </source>
</evidence>
<dbReference type="EMBL" id="JACVVK020000023">
    <property type="protein sequence ID" value="KAK7502856.1"/>
    <property type="molecule type" value="Genomic_DNA"/>
</dbReference>
<evidence type="ECO:0008006" key="7">
    <source>
        <dbReference type="Google" id="ProtNLM"/>
    </source>
</evidence>
<evidence type="ECO:0000313" key="5">
    <source>
        <dbReference type="EMBL" id="KAK7502856.1"/>
    </source>
</evidence>
<dbReference type="PROSITE" id="PS00455">
    <property type="entry name" value="AMP_BINDING"/>
    <property type="match status" value="1"/>
</dbReference>
<dbReference type="Gene3D" id="3.30.300.30">
    <property type="match status" value="1"/>
</dbReference>
<dbReference type="InterPro" id="IPR020845">
    <property type="entry name" value="AMP-binding_CS"/>
</dbReference>
<evidence type="ECO:0000259" key="3">
    <source>
        <dbReference type="Pfam" id="PF00501"/>
    </source>
</evidence>
<evidence type="ECO:0000256" key="2">
    <source>
        <dbReference type="ARBA" id="ARBA00022598"/>
    </source>
</evidence>
<feature type="domain" description="AMP-dependent synthetase/ligase" evidence="3">
    <location>
        <begin position="30"/>
        <end position="391"/>
    </location>
</feature>
<organism evidence="5 6">
    <name type="scientific">Batillaria attramentaria</name>
    <dbReference type="NCBI Taxonomy" id="370345"/>
    <lineage>
        <taxon>Eukaryota</taxon>
        <taxon>Metazoa</taxon>
        <taxon>Spiralia</taxon>
        <taxon>Lophotrochozoa</taxon>
        <taxon>Mollusca</taxon>
        <taxon>Gastropoda</taxon>
        <taxon>Caenogastropoda</taxon>
        <taxon>Sorbeoconcha</taxon>
        <taxon>Cerithioidea</taxon>
        <taxon>Batillariidae</taxon>
        <taxon>Batillaria</taxon>
    </lineage>
</organism>
<comment type="similarity">
    <text evidence="1">Belongs to the ATP-dependent AMP-binding enzyme family.</text>
</comment>
<dbReference type="Pfam" id="PF00501">
    <property type="entry name" value="AMP-binding"/>
    <property type="match status" value="1"/>
</dbReference>
<dbReference type="InterPro" id="IPR042099">
    <property type="entry name" value="ANL_N_sf"/>
</dbReference>
<keyword evidence="2" id="KW-0436">Ligase</keyword>
<evidence type="ECO:0000259" key="4">
    <source>
        <dbReference type="Pfam" id="PF13193"/>
    </source>
</evidence>
<dbReference type="Proteomes" id="UP001519460">
    <property type="component" value="Unassembled WGS sequence"/>
</dbReference>
<dbReference type="AlphaFoldDB" id="A0ABD0LTN6"/>
<dbReference type="PANTHER" id="PTHR24096:SF149">
    <property type="entry name" value="AMP-BINDING DOMAIN-CONTAINING PROTEIN-RELATED"/>
    <property type="match status" value="1"/>
</dbReference>
<dbReference type="CDD" id="cd05911">
    <property type="entry name" value="Firefly_Luc_like"/>
    <property type="match status" value="1"/>
</dbReference>
<protein>
    <recommendedName>
        <fullName evidence="7">4-coumarate--CoA ligase</fullName>
    </recommendedName>
</protein>
<evidence type="ECO:0000256" key="1">
    <source>
        <dbReference type="ARBA" id="ARBA00006432"/>
    </source>
</evidence>
<sequence>MAARGGEGVFRGKRIDSRPYEGPLWPFLKQKMEAFGSRTALIDPYKQEEFTFAEVLQKSETLARGLRKLGLVQGTSLCIFAPNSVENALLVLATQAAGATAHAPNPASLPGELARQLELCDSSLIATVPELLDTVTQAARETSGRIIVIGPRDGNLNFLDLLALGSEDVTLPPPAADPAKAIASLLFSSGTTGVPKGVQITQRNIMACIHLFLADEPDRMQDTDTLCTFLPFFHGYGQVIILLIGLTYGVRNVVMSKFEMVPFLNFCQRYKATVLHLVPPVVLGMANFPRLADYNLSSLRMVICGAAPLGKEVEAQFTQKLNLPCVLQGYGMTENMVASICTFKHNKPASAGQLLPNTEVKIVDPKTGRSLGVDQEGELYMRGPMTMLGYHKNPEATRQTIDKDGWIHTGDLARIDSEGYLYITDRLKELIKFKGEQVAPAVLEDLLMAHPELSDVCVIGLPDPVAGELPRAYVVRIPGSKITEQEVKDFVAKQVPSYMQLRGGVEFRETIPKSPSGKILRRLLRDELKQQQKSRL</sequence>
<name>A0ABD0LTN6_9CAEN</name>